<dbReference type="RefSeq" id="WP_336545833.1">
    <property type="nucleotide sequence ID" value="NZ_JBBBDM010000009.1"/>
</dbReference>
<evidence type="ECO:0000256" key="1">
    <source>
        <dbReference type="SAM" id="MobiDB-lite"/>
    </source>
</evidence>
<evidence type="ECO:0008006" key="4">
    <source>
        <dbReference type="Google" id="ProtNLM"/>
    </source>
</evidence>
<comment type="caution">
    <text evidence="2">The sequence shown here is derived from an EMBL/GenBank/DDBJ whole genome shotgun (WGS) entry which is preliminary data.</text>
</comment>
<feature type="region of interest" description="Disordered" evidence="1">
    <location>
        <begin position="135"/>
        <end position="163"/>
    </location>
</feature>
<sequence>MINEVTLPIGKKNIRAVIADGDVWFTALDLYDSQNRFTDKKHLACFDRRHLRLHTFPTDKGPKRLTLVSTLGAITVAKGFPRPTDRIMDAWVRKQVQLLGFDRPAMLLVADGGLPTMPKDSIWNDRWDWDALKAANPTARRNPPQADVPELDDDDVPAPPVKPTQAEIDADWEAMMDAEREIVTLPTKAKKPRHKPRQ</sequence>
<protein>
    <recommendedName>
        <fullName evidence="4">Bro-N domain-containing protein</fullName>
    </recommendedName>
</protein>
<evidence type="ECO:0000313" key="2">
    <source>
        <dbReference type="EMBL" id="MEI5688473.1"/>
    </source>
</evidence>
<organism evidence="2 3">
    <name type="scientific">Sphingomonas kyungheensis</name>
    <dbReference type="NCBI Taxonomy" id="1069987"/>
    <lineage>
        <taxon>Bacteria</taxon>
        <taxon>Pseudomonadati</taxon>
        <taxon>Pseudomonadota</taxon>
        <taxon>Alphaproteobacteria</taxon>
        <taxon>Sphingomonadales</taxon>
        <taxon>Sphingomonadaceae</taxon>
        <taxon>Sphingomonas</taxon>
    </lineage>
</organism>
<keyword evidence="3" id="KW-1185">Reference proteome</keyword>
<evidence type="ECO:0000313" key="3">
    <source>
        <dbReference type="Proteomes" id="UP001367771"/>
    </source>
</evidence>
<proteinExistence type="predicted"/>
<reference evidence="2 3" key="1">
    <citation type="journal article" date="2013" name="Int. J. Syst. Evol. Microbiol.">
        <title>Sphingomonas kyungheensis sp. nov., a bacterium with ginsenoside-converting activity isolated from soil of a ginseng field.</title>
        <authorList>
            <person name="Son H.M."/>
            <person name="Yang J.E."/>
            <person name="Park Y."/>
            <person name="Han C.K."/>
            <person name="Kim S.G."/>
            <person name="Kook M."/>
            <person name="Yi T.H."/>
        </authorList>
    </citation>
    <scope>NUCLEOTIDE SEQUENCE [LARGE SCALE GENOMIC DNA]</scope>
    <source>
        <strain evidence="2 3">LMG 26582</strain>
    </source>
</reference>
<accession>A0ABU8H656</accession>
<name>A0ABU8H656_9SPHN</name>
<gene>
    <name evidence="2" type="ORF">V8201_15380</name>
</gene>
<dbReference type="EMBL" id="JBBBDM010000009">
    <property type="protein sequence ID" value="MEI5688473.1"/>
    <property type="molecule type" value="Genomic_DNA"/>
</dbReference>
<dbReference type="Proteomes" id="UP001367771">
    <property type="component" value="Unassembled WGS sequence"/>
</dbReference>